<evidence type="ECO:0000256" key="1">
    <source>
        <dbReference type="SAM" id="Phobius"/>
    </source>
</evidence>
<proteinExistence type="predicted"/>
<dbReference type="RefSeq" id="WP_119785800.1">
    <property type="nucleotide sequence ID" value="NZ_QYUQ01000002.1"/>
</dbReference>
<feature type="transmembrane region" description="Helical" evidence="1">
    <location>
        <begin position="48"/>
        <end position="65"/>
    </location>
</feature>
<dbReference type="OrthoDB" id="9154377at2"/>
<accession>A0A3A3G3Q3</accession>
<evidence type="ECO:0000313" key="2">
    <source>
        <dbReference type="EMBL" id="RJG02295.1"/>
    </source>
</evidence>
<dbReference type="Proteomes" id="UP000266327">
    <property type="component" value="Unassembled WGS sequence"/>
</dbReference>
<keyword evidence="1" id="KW-1133">Transmembrane helix</keyword>
<evidence type="ECO:0000313" key="3">
    <source>
        <dbReference type="Proteomes" id="UP000266327"/>
    </source>
</evidence>
<gene>
    <name evidence="2" type="ORF">D3878_12500</name>
</gene>
<feature type="transmembrane region" description="Helical" evidence="1">
    <location>
        <begin position="72"/>
        <end position="94"/>
    </location>
</feature>
<organism evidence="2 3">
    <name type="scientific">Noviherbaspirillum sedimenti</name>
    <dbReference type="NCBI Taxonomy" id="2320865"/>
    <lineage>
        <taxon>Bacteria</taxon>
        <taxon>Pseudomonadati</taxon>
        <taxon>Pseudomonadota</taxon>
        <taxon>Betaproteobacteria</taxon>
        <taxon>Burkholderiales</taxon>
        <taxon>Oxalobacteraceae</taxon>
        <taxon>Noviherbaspirillum</taxon>
    </lineage>
</organism>
<comment type="caution">
    <text evidence="2">The sequence shown here is derived from an EMBL/GenBank/DDBJ whole genome shotgun (WGS) entry which is preliminary data.</text>
</comment>
<dbReference type="AlphaFoldDB" id="A0A3A3G3Q3"/>
<keyword evidence="1" id="KW-0472">Membrane</keyword>
<protein>
    <submittedName>
        <fullName evidence="2">Uncharacterized protein</fullName>
    </submittedName>
</protein>
<reference evidence="3" key="1">
    <citation type="submission" date="2018-09" db="EMBL/GenBank/DDBJ databases">
        <authorList>
            <person name="Zhu H."/>
        </authorList>
    </citation>
    <scope>NUCLEOTIDE SEQUENCE [LARGE SCALE GENOMIC DNA]</scope>
    <source>
        <strain evidence="3">K1S02-23</strain>
    </source>
</reference>
<sequence length="130" mass="13991">MADKKYSAWLARIDKRETASSMARECAIAMLFWAAVQAAFSFKYGNSLLIHAAILAVGGLCLLRWKSRAAALALLLYALAGAGITLAIRSGVALEGGENLALALLILWTAWKAVEATFRLRGRFAFTAKA</sequence>
<keyword evidence="1" id="KW-0812">Transmembrane</keyword>
<dbReference type="EMBL" id="QYUQ01000002">
    <property type="protein sequence ID" value="RJG02295.1"/>
    <property type="molecule type" value="Genomic_DNA"/>
</dbReference>
<name>A0A3A3G3Q3_9BURK</name>
<keyword evidence="3" id="KW-1185">Reference proteome</keyword>
<feature type="transmembrane region" description="Helical" evidence="1">
    <location>
        <begin position="21"/>
        <end position="42"/>
    </location>
</feature>